<name>A0A7X6M281_9NOCA</name>
<dbReference type="RefSeq" id="WP_157171687.1">
    <property type="nucleotide sequence ID" value="NZ_CAWPHS010000030.1"/>
</dbReference>
<evidence type="ECO:0000313" key="1">
    <source>
        <dbReference type="EMBL" id="NKY88862.1"/>
    </source>
</evidence>
<dbReference type="EMBL" id="JAAXPE010000036">
    <property type="protein sequence ID" value="NKY88862.1"/>
    <property type="molecule type" value="Genomic_DNA"/>
</dbReference>
<dbReference type="Proteomes" id="UP000523447">
    <property type="component" value="Unassembled WGS sequence"/>
</dbReference>
<protein>
    <submittedName>
        <fullName evidence="1">Uncharacterized protein</fullName>
    </submittedName>
</protein>
<reference evidence="1 2" key="1">
    <citation type="submission" date="2020-04" db="EMBL/GenBank/DDBJ databases">
        <title>MicrobeNet Type strains.</title>
        <authorList>
            <person name="Nicholson A.C."/>
        </authorList>
    </citation>
    <scope>NUCLEOTIDE SEQUENCE [LARGE SCALE GENOMIC DNA]</scope>
    <source>
        <strain evidence="1 2">DSM 44445</strain>
    </source>
</reference>
<accession>A0A7X6M281</accession>
<organism evidence="1 2">
    <name type="scientific">Nocardia veterana</name>
    <dbReference type="NCBI Taxonomy" id="132249"/>
    <lineage>
        <taxon>Bacteria</taxon>
        <taxon>Bacillati</taxon>
        <taxon>Actinomycetota</taxon>
        <taxon>Actinomycetes</taxon>
        <taxon>Mycobacteriales</taxon>
        <taxon>Nocardiaceae</taxon>
        <taxon>Nocardia</taxon>
    </lineage>
</organism>
<keyword evidence="2" id="KW-1185">Reference proteome</keyword>
<comment type="caution">
    <text evidence="1">The sequence shown here is derived from an EMBL/GenBank/DDBJ whole genome shotgun (WGS) entry which is preliminary data.</text>
</comment>
<proteinExistence type="predicted"/>
<sequence length="111" mass="12854">MIEVEKDREPQMMRWLPAPRPVLVDPRAVFVLPRRWPAPGETALGVLSGAVDPMLSERWVPALLHRWLRTNLGGLWMGEVEIVLQSRNRMLRVPIRQWINQSAIRLPDDSD</sequence>
<dbReference type="AlphaFoldDB" id="A0A7X6M281"/>
<evidence type="ECO:0000313" key="2">
    <source>
        <dbReference type="Proteomes" id="UP000523447"/>
    </source>
</evidence>
<gene>
    <name evidence="1" type="ORF">HGA07_25005</name>
</gene>